<name>A0A7W6JVV1_9SPHN</name>
<feature type="chain" id="PRO_5031037650" evidence="2">
    <location>
        <begin position="20"/>
        <end position="68"/>
    </location>
</feature>
<sequence>MKFFVALGIAALAASAVQAAETITYNYDAKGRLVRVEHSGSVNNGVKSTHTYDKADNRKRVQVTGAPS</sequence>
<keyword evidence="2" id="KW-0732">Signal</keyword>
<accession>A0A7W6JVV1</accession>
<evidence type="ECO:0000313" key="4">
    <source>
        <dbReference type="Proteomes" id="UP000557392"/>
    </source>
</evidence>
<feature type="compositionally biased region" description="Basic and acidic residues" evidence="1">
    <location>
        <begin position="50"/>
        <end position="59"/>
    </location>
</feature>
<organism evidence="3 4">
    <name type="scientific">Sphingomonas kyeonggiensis</name>
    <dbReference type="NCBI Taxonomy" id="1268553"/>
    <lineage>
        <taxon>Bacteria</taxon>
        <taxon>Pseudomonadati</taxon>
        <taxon>Pseudomonadota</taxon>
        <taxon>Alphaproteobacteria</taxon>
        <taxon>Sphingomonadales</taxon>
        <taxon>Sphingomonadaceae</taxon>
        <taxon>Sphingomonas</taxon>
    </lineage>
</organism>
<feature type="region of interest" description="Disordered" evidence="1">
    <location>
        <begin position="42"/>
        <end position="68"/>
    </location>
</feature>
<evidence type="ECO:0000256" key="2">
    <source>
        <dbReference type="SAM" id="SignalP"/>
    </source>
</evidence>
<dbReference type="Gene3D" id="2.180.10.10">
    <property type="entry name" value="RHS repeat-associated core"/>
    <property type="match status" value="1"/>
</dbReference>
<proteinExistence type="predicted"/>
<evidence type="ECO:0000313" key="3">
    <source>
        <dbReference type="EMBL" id="MBB4099436.1"/>
    </source>
</evidence>
<protein>
    <submittedName>
        <fullName evidence="3">YD repeat-containing protein</fullName>
    </submittedName>
</protein>
<gene>
    <name evidence="3" type="ORF">GGR46_003000</name>
</gene>
<feature type="signal peptide" evidence="2">
    <location>
        <begin position="1"/>
        <end position="19"/>
    </location>
</feature>
<comment type="caution">
    <text evidence="3">The sequence shown here is derived from an EMBL/GenBank/DDBJ whole genome shotgun (WGS) entry which is preliminary data.</text>
</comment>
<dbReference type="AlphaFoldDB" id="A0A7W6JVV1"/>
<dbReference type="RefSeq" id="WP_183998699.1">
    <property type="nucleotide sequence ID" value="NZ_JACIEH010000002.1"/>
</dbReference>
<reference evidence="3 4" key="1">
    <citation type="submission" date="2020-08" db="EMBL/GenBank/DDBJ databases">
        <title>Genomic Encyclopedia of Type Strains, Phase IV (KMG-IV): sequencing the most valuable type-strain genomes for metagenomic binning, comparative biology and taxonomic classification.</title>
        <authorList>
            <person name="Goeker M."/>
        </authorList>
    </citation>
    <scope>NUCLEOTIDE SEQUENCE [LARGE SCALE GENOMIC DNA]</scope>
    <source>
        <strain evidence="3 4">DSM 101806</strain>
    </source>
</reference>
<dbReference type="EMBL" id="JACIEH010000002">
    <property type="protein sequence ID" value="MBB4099436.1"/>
    <property type="molecule type" value="Genomic_DNA"/>
</dbReference>
<dbReference type="Proteomes" id="UP000557392">
    <property type="component" value="Unassembled WGS sequence"/>
</dbReference>
<keyword evidence="4" id="KW-1185">Reference proteome</keyword>
<evidence type="ECO:0000256" key="1">
    <source>
        <dbReference type="SAM" id="MobiDB-lite"/>
    </source>
</evidence>